<sequence>MYNTHVVNLAYQKPTWQTREKYSSAKAVDGLFETSSGGRDQCAMSYKSATDVMWMDCSKPCPVNCRHCGLISGQCDGLCSPDFDGPTCDQYERINLALHRRTYQMSTRITEYPSDKLVGGKVLTGHISQGACTSTLDEKTVAMWIVDLKKPRRIERINHFIDGAPTDRYPDPISAVATSYDSVTPARKPPTKRVHACTVTRNASCESTYSSKRQILANTSAIEKDQNMNAGSSGMPGPLEPPAQPECCPTSFVTPFDSSDVMLKLKLLAVVAENKALNEERENLLQKYSDTQQQFLQLQKLQEGCFGCHKLKEKDYKYYTGFTKEQFDAVYIFLVPTDEDPIKLSKKIHINNRPTFICSD</sequence>
<dbReference type="EnsemblMetazoa" id="G8231.1">
    <property type="protein sequence ID" value="G8231.1:cds"/>
    <property type="gene ID" value="G8231"/>
</dbReference>
<dbReference type="Gene3D" id="2.60.120.260">
    <property type="entry name" value="Galactose-binding domain-like"/>
    <property type="match status" value="1"/>
</dbReference>
<dbReference type="PANTHER" id="PTHR45713:SF6">
    <property type="entry name" value="F5_8 TYPE C DOMAIN-CONTAINING PROTEIN"/>
    <property type="match status" value="1"/>
</dbReference>
<reference evidence="2" key="1">
    <citation type="submission" date="2022-08" db="UniProtKB">
        <authorList>
            <consortium name="EnsemblMetazoa"/>
        </authorList>
    </citation>
    <scope>IDENTIFICATION</scope>
    <source>
        <strain evidence="2">05x7-T-G4-1.051#20</strain>
    </source>
</reference>
<accession>A0A8W8NX63</accession>
<dbReference type="AlphaFoldDB" id="A0A8W8NX63"/>
<organism evidence="2 3">
    <name type="scientific">Magallana gigas</name>
    <name type="common">Pacific oyster</name>
    <name type="synonym">Crassostrea gigas</name>
    <dbReference type="NCBI Taxonomy" id="29159"/>
    <lineage>
        <taxon>Eukaryota</taxon>
        <taxon>Metazoa</taxon>
        <taxon>Spiralia</taxon>
        <taxon>Lophotrochozoa</taxon>
        <taxon>Mollusca</taxon>
        <taxon>Bivalvia</taxon>
        <taxon>Autobranchia</taxon>
        <taxon>Pteriomorphia</taxon>
        <taxon>Ostreida</taxon>
        <taxon>Ostreoidea</taxon>
        <taxon>Ostreidae</taxon>
        <taxon>Magallana</taxon>
    </lineage>
</organism>
<feature type="coiled-coil region" evidence="1">
    <location>
        <begin position="267"/>
        <end position="301"/>
    </location>
</feature>
<protein>
    <submittedName>
        <fullName evidence="2">Uncharacterized protein</fullName>
    </submittedName>
</protein>
<proteinExistence type="predicted"/>
<dbReference type="Proteomes" id="UP000005408">
    <property type="component" value="Unassembled WGS sequence"/>
</dbReference>
<dbReference type="PANTHER" id="PTHR45713">
    <property type="entry name" value="FTP DOMAIN-CONTAINING PROTEIN"/>
    <property type="match status" value="1"/>
</dbReference>
<keyword evidence="1" id="KW-0175">Coiled coil</keyword>
<dbReference type="InterPro" id="IPR051941">
    <property type="entry name" value="BG_Antigen-Binding_Lectin"/>
</dbReference>
<evidence type="ECO:0000313" key="2">
    <source>
        <dbReference type="EnsemblMetazoa" id="G8231.1:cds"/>
    </source>
</evidence>
<name>A0A8W8NX63_MAGGI</name>
<evidence type="ECO:0000313" key="3">
    <source>
        <dbReference type="Proteomes" id="UP000005408"/>
    </source>
</evidence>
<keyword evidence="3" id="KW-1185">Reference proteome</keyword>
<evidence type="ECO:0000256" key="1">
    <source>
        <dbReference type="SAM" id="Coils"/>
    </source>
</evidence>